<reference evidence="3" key="2">
    <citation type="submission" date="2023-06" db="EMBL/GenBank/DDBJ databases">
        <authorList>
            <consortium name="Lawrence Berkeley National Laboratory"/>
            <person name="Haridas S."/>
            <person name="Hensen N."/>
            <person name="Bonometti L."/>
            <person name="Westerberg I."/>
            <person name="Brannstrom I.O."/>
            <person name="Guillou S."/>
            <person name="Cros-Aarteil S."/>
            <person name="Calhoun S."/>
            <person name="Kuo A."/>
            <person name="Mondo S."/>
            <person name="Pangilinan J."/>
            <person name="Riley R."/>
            <person name="Labutti K."/>
            <person name="Andreopoulos B."/>
            <person name="Lipzen A."/>
            <person name="Chen C."/>
            <person name="Yanf M."/>
            <person name="Daum C."/>
            <person name="Ng V."/>
            <person name="Clum A."/>
            <person name="Steindorff A."/>
            <person name="Ohm R."/>
            <person name="Martin F."/>
            <person name="Silar P."/>
            <person name="Natvig D."/>
            <person name="Lalanne C."/>
            <person name="Gautier V."/>
            <person name="Ament-Velasquez S.L."/>
            <person name="Kruys A."/>
            <person name="Hutchinson M.I."/>
            <person name="Powell A.J."/>
            <person name="Barry K."/>
            <person name="Miller A.N."/>
            <person name="Grigoriev I.V."/>
            <person name="Debuchy R."/>
            <person name="Gladieux P."/>
            <person name="Thoren M.H."/>
            <person name="Johannesson H."/>
        </authorList>
    </citation>
    <scope>NUCLEOTIDE SEQUENCE</scope>
    <source>
        <strain evidence="3">CBS 118394</strain>
    </source>
</reference>
<evidence type="ECO:0000313" key="3">
    <source>
        <dbReference type="EMBL" id="KAK3315737.1"/>
    </source>
</evidence>
<evidence type="ECO:0000256" key="1">
    <source>
        <dbReference type="SAM" id="MobiDB-lite"/>
    </source>
</evidence>
<keyword evidence="2" id="KW-1133">Transmembrane helix</keyword>
<feature type="transmembrane region" description="Helical" evidence="2">
    <location>
        <begin position="78"/>
        <end position="96"/>
    </location>
</feature>
<feature type="transmembrane region" description="Helical" evidence="2">
    <location>
        <begin position="21"/>
        <end position="39"/>
    </location>
</feature>
<evidence type="ECO:0000313" key="4">
    <source>
        <dbReference type="Proteomes" id="UP001283341"/>
    </source>
</evidence>
<sequence length="197" mass="22475">MDSTKRFLDNRISRSFLGLNNFLILGSSAILTGILSHFIHRYHARGTHMVYQEVIAVLTMFLYLFALFLPALKSYRGYLLPLNLILSYLWLTSLIFSSQDWSGRRCQYNGPGLYTTARPGFLTRHSCGLKHTVQAFNIIGFSMLFLNMFIEAMMWASHRRQNQIDNGTEKDRTLPTTTTTTTTGAPISTENGHRQVV</sequence>
<evidence type="ECO:0008006" key="5">
    <source>
        <dbReference type="Google" id="ProtNLM"/>
    </source>
</evidence>
<keyword evidence="2" id="KW-0472">Membrane</keyword>
<reference evidence="3" key="1">
    <citation type="journal article" date="2023" name="Mol. Phylogenet. Evol.">
        <title>Genome-scale phylogeny and comparative genomics of the fungal order Sordariales.</title>
        <authorList>
            <person name="Hensen N."/>
            <person name="Bonometti L."/>
            <person name="Westerberg I."/>
            <person name="Brannstrom I.O."/>
            <person name="Guillou S."/>
            <person name="Cros-Aarteil S."/>
            <person name="Calhoun S."/>
            <person name="Haridas S."/>
            <person name="Kuo A."/>
            <person name="Mondo S."/>
            <person name="Pangilinan J."/>
            <person name="Riley R."/>
            <person name="LaButti K."/>
            <person name="Andreopoulos B."/>
            <person name="Lipzen A."/>
            <person name="Chen C."/>
            <person name="Yan M."/>
            <person name="Daum C."/>
            <person name="Ng V."/>
            <person name="Clum A."/>
            <person name="Steindorff A."/>
            <person name="Ohm R.A."/>
            <person name="Martin F."/>
            <person name="Silar P."/>
            <person name="Natvig D.O."/>
            <person name="Lalanne C."/>
            <person name="Gautier V."/>
            <person name="Ament-Velasquez S.L."/>
            <person name="Kruys A."/>
            <person name="Hutchinson M.I."/>
            <person name="Powell A.J."/>
            <person name="Barry K."/>
            <person name="Miller A.N."/>
            <person name="Grigoriev I.V."/>
            <person name="Debuchy R."/>
            <person name="Gladieux P."/>
            <person name="Hiltunen Thoren M."/>
            <person name="Johannesson H."/>
        </authorList>
    </citation>
    <scope>NUCLEOTIDE SEQUENCE</scope>
    <source>
        <strain evidence="3">CBS 118394</strain>
    </source>
</reference>
<dbReference type="PANTHER" id="PTHR39608">
    <property type="entry name" value="INTEGRAL MEMBRANE PROTEIN (AFU_ORTHOLOGUE AFUA_5G08640)"/>
    <property type="match status" value="1"/>
</dbReference>
<protein>
    <recommendedName>
        <fullName evidence="5">MARVEL domain-containing protein</fullName>
    </recommendedName>
</protein>
<proteinExistence type="predicted"/>
<organism evidence="3 4">
    <name type="scientific">Apodospora peruviana</name>
    <dbReference type="NCBI Taxonomy" id="516989"/>
    <lineage>
        <taxon>Eukaryota</taxon>
        <taxon>Fungi</taxon>
        <taxon>Dikarya</taxon>
        <taxon>Ascomycota</taxon>
        <taxon>Pezizomycotina</taxon>
        <taxon>Sordariomycetes</taxon>
        <taxon>Sordariomycetidae</taxon>
        <taxon>Sordariales</taxon>
        <taxon>Lasiosphaeriaceae</taxon>
        <taxon>Apodospora</taxon>
    </lineage>
</organism>
<dbReference type="PANTHER" id="PTHR39608:SF2">
    <property type="entry name" value="MARVEL DOMAIN-CONTAINING PROTEIN"/>
    <property type="match status" value="1"/>
</dbReference>
<feature type="region of interest" description="Disordered" evidence="1">
    <location>
        <begin position="165"/>
        <end position="197"/>
    </location>
</feature>
<comment type="caution">
    <text evidence="3">The sequence shown here is derived from an EMBL/GenBank/DDBJ whole genome shotgun (WGS) entry which is preliminary data.</text>
</comment>
<gene>
    <name evidence="3" type="ORF">B0H66DRAFT_624389</name>
</gene>
<keyword evidence="4" id="KW-1185">Reference proteome</keyword>
<name>A0AAE0M1K1_9PEZI</name>
<feature type="transmembrane region" description="Helical" evidence="2">
    <location>
        <begin position="135"/>
        <end position="156"/>
    </location>
</feature>
<dbReference type="AlphaFoldDB" id="A0AAE0M1K1"/>
<evidence type="ECO:0000256" key="2">
    <source>
        <dbReference type="SAM" id="Phobius"/>
    </source>
</evidence>
<keyword evidence="2" id="KW-0812">Transmembrane</keyword>
<accession>A0AAE0M1K1</accession>
<dbReference type="EMBL" id="JAUEDM010000005">
    <property type="protein sequence ID" value="KAK3315737.1"/>
    <property type="molecule type" value="Genomic_DNA"/>
</dbReference>
<dbReference type="Proteomes" id="UP001283341">
    <property type="component" value="Unassembled WGS sequence"/>
</dbReference>
<feature type="transmembrane region" description="Helical" evidence="2">
    <location>
        <begin position="51"/>
        <end position="71"/>
    </location>
</feature>